<dbReference type="AlphaFoldDB" id="A0A0G2Z7F9"/>
<keyword evidence="5" id="KW-1185">Reference proteome</keyword>
<dbReference type="InterPro" id="IPR047641">
    <property type="entry name" value="ABC_transpr_MalK/UgpC-like"/>
</dbReference>
<organism evidence="4 5">
    <name type="scientific">Kosmotoga pacifica</name>
    <dbReference type="NCBI Taxonomy" id="1330330"/>
    <lineage>
        <taxon>Bacteria</taxon>
        <taxon>Thermotogati</taxon>
        <taxon>Thermotogota</taxon>
        <taxon>Thermotogae</taxon>
        <taxon>Kosmotogales</taxon>
        <taxon>Kosmotogaceae</taxon>
        <taxon>Kosmotoga</taxon>
    </lineage>
</organism>
<name>A0A0G2Z7F9_9BACT</name>
<dbReference type="GO" id="GO:0005524">
    <property type="term" value="F:ATP binding"/>
    <property type="evidence" value="ECO:0007669"/>
    <property type="project" value="UniProtKB-KW"/>
</dbReference>
<evidence type="ECO:0000256" key="2">
    <source>
        <dbReference type="ARBA" id="ARBA00022840"/>
    </source>
</evidence>
<evidence type="ECO:0000259" key="3">
    <source>
        <dbReference type="PROSITE" id="PS50893"/>
    </source>
</evidence>
<dbReference type="OrthoDB" id="42812at2"/>
<evidence type="ECO:0000313" key="5">
    <source>
        <dbReference type="Proteomes" id="UP000035159"/>
    </source>
</evidence>
<sequence>MLALELKSLVTEIGTFKLGPIDLRVDEGEIVGLIGPSGCGKTLLLKTAAGLYEPLEGQVFMGGREVTYESPHRRNIAFVFQNGALFPHYDTYKNIAFPLQLKKEKNIDSKVRRKAEELNGLPEYLKKLPKELPAGIKKLTAIGRETVRTFDMIFMDEPFERLDKKIGTELRTMIKKLLLKLGHSVLIVLNNCEDVMAVTSRVYIMNEGKIVAYGNPIDIYNDPPNIFVMELFSPFGVNRYRDIFFRPEDVEISEEGVTVKIEHSSPYDARRAICNVEIEGSPCVILIPLEHAEKKEVKIRFRKYFRNPV</sequence>
<dbReference type="PANTHER" id="PTHR43875">
    <property type="entry name" value="MALTODEXTRIN IMPORT ATP-BINDING PROTEIN MSMX"/>
    <property type="match status" value="1"/>
</dbReference>
<dbReference type="PROSITE" id="PS50893">
    <property type="entry name" value="ABC_TRANSPORTER_2"/>
    <property type="match status" value="1"/>
</dbReference>
<dbReference type="Pfam" id="PF00005">
    <property type="entry name" value="ABC_tran"/>
    <property type="match status" value="1"/>
</dbReference>
<accession>A0A0G2Z7F9</accession>
<dbReference type="SUPFAM" id="SSF52540">
    <property type="entry name" value="P-loop containing nucleoside triphosphate hydrolases"/>
    <property type="match status" value="1"/>
</dbReference>
<dbReference type="RefSeq" id="WP_047754665.1">
    <property type="nucleotide sequence ID" value="NZ_CAJUHA010000014.1"/>
</dbReference>
<evidence type="ECO:0000313" key="4">
    <source>
        <dbReference type="EMBL" id="AKI97530.1"/>
    </source>
</evidence>
<reference evidence="4 5" key="1">
    <citation type="submission" date="2015-04" db="EMBL/GenBank/DDBJ databases">
        <title>Complete Genome Sequence of Kosmotoga pacifica SLHLJ1.</title>
        <authorList>
            <person name="Jiang L.J."/>
            <person name="Shao Z.Z."/>
            <person name="Jebbar M."/>
        </authorList>
    </citation>
    <scope>NUCLEOTIDE SEQUENCE [LARGE SCALE GENOMIC DNA]</scope>
    <source>
        <strain evidence="4 5">SLHLJ1</strain>
    </source>
</reference>
<feature type="domain" description="ABC transporter" evidence="3">
    <location>
        <begin position="2"/>
        <end position="232"/>
    </location>
</feature>
<evidence type="ECO:0000256" key="1">
    <source>
        <dbReference type="ARBA" id="ARBA00022741"/>
    </source>
</evidence>
<keyword evidence="1" id="KW-0547">Nucleotide-binding</keyword>
<dbReference type="Proteomes" id="UP000035159">
    <property type="component" value="Chromosome"/>
</dbReference>
<dbReference type="PANTHER" id="PTHR43875:SF1">
    <property type="entry name" value="OSMOPROTECTIVE COMPOUNDS UPTAKE ATP-BINDING PROTEIN GGTA"/>
    <property type="match status" value="1"/>
</dbReference>
<protein>
    <submittedName>
        <fullName evidence="4">ABC transporter</fullName>
    </submittedName>
</protein>
<dbReference type="GO" id="GO:0016887">
    <property type="term" value="F:ATP hydrolysis activity"/>
    <property type="evidence" value="ECO:0007669"/>
    <property type="project" value="InterPro"/>
</dbReference>
<gene>
    <name evidence="4" type="ORF">IX53_06540</name>
</gene>
<dbReference type="InterPro" id="IPR027417">
    <property type="entry name" value="P-loop_NTPase"/>
</dbReference>
<dbReference type="GO" id="GO:0055052">
    <property type="term" value="C:ATP-binding cassette (ABC) transporter complex, substrate-binding subunit-containing"/>
    <property type="evidence" value="ECO:0007669"/>
    <property type="project" value="TreeGrafter"/>
</dbReference>
<dbReference type="SMART" id="SM00382">
    <property type="entry name" value="AAA"/>
    <property type="match status" value="1"/>
</dbReference>
<dbReference type="InterPro" id="IPR003593">
    <property type="entry name" value="AAA+_ATPase"/>
</dbReference>
<dbReference type="Gene3D" id="3.40.50.300">
    <property type="entry name" value="P-loop containing nucleotide triphosphate hydrolases"/>
    <property type="match status" value="1"/>
</dbReference>
<dbReference type="InterPro" id="IPR003439">
    <property type="entry name" value="ABC_transporter-like_ATP-bd"/>
</dbReference>
<keyword evidence="2" id="KW-0067">ATP-binding</keyword>
<proteinExistence type="predicted"/>
<dbReference type="EMBL" id="CP011232">
    <property type="protein sequence ID" value="AKI97530.1"/>
    <property type="molecule type" value="Genomic_DNA"/>
</dbReference>
<dbReference type="PATRIC" id="fig|1330330.3.peg.1325"/>
<dbReference type="STRING" id="1330330.IX53_06540"/>
<dbReference type="KEGG" id="kpf:IX53_06540"/>